<proteinExistence type="predicted"/>
<dbReference type="EMBL" id="CAJVPW010001705">
    <property type="protein sequence ID" value="CAG8490172.1"/>
    <property type="molecule type" value="Genomic_DNA"/>
</dbReference>
<protein>
    <submittedName>
        <fullName evidence="1">17981_t:CDS:1</fullName>
    </submittedName>
</protein>
<accession>A0ACA9KU48</accession>
<evidence type="ECO:0000313" key="1">
    <source>
        <dbReference type="EMBL" id="CAG8490172.1"/>
    </source>
</evidence>
<organism evidence="1 2">
    <name type="scientific">Cetraspora pellucida</name>
    <dbReference type="NCBI Taxonomy" id="1433469"/>
    <lineage>
        <taxon>Eukaryota</taxon>
        <taxon>Fungi</taxon>
        <taxon>Fungi incertae sedis</taxon>
        <taxon>Mucoromycota</taxon>
        <taxon>Glomeromycotina</taxon>
        <taxon>Glomeromycetes</taxon>
        <taxon>Diversisporales</taxon>
        <taxon>Gigasporaceae</taxon>
        <taxon>Cetraspora</taxon>
    </lineage>
</organism>
<reference evidence="1" key="1">
    <citation type="submission" date="2021-06" db="EMBL/GenBank/DDBJ databases">
        <authorList>
            <person name="Kallberg Y."/>
            <person name="Tangrot J."/>
            <person name="Rosling A."/>
        </authorList>
    </citation>
    <scope>NUCLEOTIDE SEQUENCE</scope>
    <source>
        <strain evidence="1">28 12/20/2015</strain>
    </source>
</reference>
<comment type="caution">
    <text evidence="1">The sequence shown here is derived from an EMBL/GenBank/DDBJ whole genome shotgun (WGS) entry which is preliminary data.</text>
</comment>
<keyword evidence="2" id="KW-1185">Reference proteome</keyword>
<name>A0ACA9KU48_9GLOM</name>
<gene>
    <name evidence="1" type="ORF">SPELUC_LOCUS2523</name>
</gene>
<sequence>MKSTTDFTIALDGWQDISKNSIYSFMALKENQEYVLDIIDLSSNQHTAAFLKYKVKKILQLSLVSIDSLIIACITDIPSVMIKIRTNFQEEHPNIVPVCCYLHAFNLIAKDISSFQPLLTQKKEELCYSLTMFCETRWYSLAKVCLEVKTYKRAFNSFVRLSRTNNYSIIRTEIQEIVTNCYYFANNDTLLSVLLPVVDAISHLKSRETTLADIFKELIGIYYTIFMINILIDEFKNHALAAIDKRAHEFSDSIYFVAFFLSPNHKKTVISKIMSKDSIIKTSLELAKSWRFDKRKATLLLKELINYKNEDTSFDTCKNINTHPRIF</sequence>
<dbReference type="Proteomes" id="UP000789366">
    <property type="component" value="Unassembled WGS sequence"/>
</dbReference>
<evidence type="ECO:0000313" key="2">
    <source>
        <dbReference type="Proteomes" id="UP000789366"/>
    </source>
</evidence>